<protein>
    <recommendedName>
        <fullName evidence="3">Carboxymuconolactone decarboxylase-like domain-containing protein</fullName>
    </recommendedName>
</protein>
<evidence type="ECO:0008006" key="3">
    <source>
        <dbReference type="Google" id="ProtNLM"/>
    </source>
</evidence>
<keyword evidence="2" id="KW-1185">Reference proteome</keyword>
<sequence>MAAAPGAYKAMLQVSEYVKRTLGEELVDLTLAVNAINGWNRVNIAFQMAAGHYKAGSLKMKSA</sequence>
<comment type="caution">
    <text evidence="1">The sequence shown here is derived from an EMBL/GenBank/DDBJ whole genome shotgun (WGS) entry which is preliminary data.</text>
</comment>
<name>A0A6N6VLA1_9HYPH</name>
<evidence type="ECO:0000313" key="2">
    <source>
        <dbReference type="Proteomes" id="UP000468901"/>
    </source>
</evidence>
<proteinExistence type="predicted"/>
<evidence type="ECO:0000313" key="1">
    <source>
        <dbReference type="EMBL" id="KAB7742108.1"/>
    </source>
</evidence>
<dbReference type="EMBL" id="WESC01000002">
    <property type="protein sequence ID" value="KAB7742108.1"/>
    <property type="molecule type" value="Genomic_DNA"/>
</dbReference>
<gene>
    <name evidence="1" type="ORF">F2P47_02210</name>
</gene>
<dbReference type="InterPro" id="IPR029032">
    <property type="entry name" value="AhpD-like"/>
</dbReference>
<organism evidence="1 2">
    <name type="scientific">Parvibaculum sedimenti</name>
    <dbReference type="NCBI Taxonomy" id="2608632"/>
    <lineage>
        <taxon>Bacteria</taxon>
        <taxon>Pseudomonadati</taxon>
        <taxon>Pseudomonadota</taxon>
        <taxon>Alphaproteobacteria</taxon>
        <taxon>Hyphomicrobiales</taxon>
        <taxon>Parvibaculaceae</taxon>
        <taxon>Parvibaculum</taxon>
    </lineage>
</organism>
<dbReference type="AlphaFoldDB" id="A0A6N6VLA1"/>
<reference evidence="1 2" key="1">
    <citation type="submission" date="2019-09" db="EMBL/GenBank/DDBJ databases">
        <title>Parvibaculum sedimenti sp. nov., isolated from sediment.</title>
        <authorList>
            <person name="Wang Y."/>
        </authorList>
    </citation>
    <scope>NUCLEOTIDE SEQUENCE [LARGE SCALE GENOMIC DNA]</scope>
    <source>
        <strain evidence="1 2">HXT-9</strain>
    </source>
</reference>
<accession>A0A6N6VLA1</accession>
<dbReference type="SUPFAM" id="SSF69118">
    <property type="entry name" value="AhpD-like"/>
    <property type="match status" value="1"/>
</dbReference>
<dbReference type="RefSeq" id="WP_152214530.1">
    <property type="nucleotide sequence ID" value="NZ_JBAQYD010000120.1"/>
</dbReference>
<dbReference type="Proteomes" id="UP000468901">
    <property type="component" value="Unassembled WGS sequence"/>
</dbReference>